<comment type="similarity">
    <text evidence="2">Belongs to the NAD(P)-dependent epimerase/dehydratase family.</text>
</comment>
<reference evidence="7 8" key="1">
    <citation type="submission" date="2016-10" db="EMBL/GenBank/DDBJ databases">
        <authorList>
            <person name="de Groot N.N."/>
        </authorList>
    </citation>
    <scope>NUCLEOTIDE SEQUENCE [LARGE SCALE GENOMIC DNA]</scope>
    <source>
        <strain evidence="7 8">CGMCC 4.2022</strain>
    </source>
</reference>
<evidence type="ECO:0000313" key="8">
    <source>
        <dbReference type="Proteomes" id="UP000199341"/>
    </source>
</evidence>
<dbReference type="InterPro" id="IPR036291">
    <property type="entry name" value="NAD(P)-bd_dom_sf"/>
</dbReference>
<dbReference type="InterPro" id="IPR001509">
    <property type="entry name" value="Epimerase_deHydtase"/>
</dbReference>
<evidence type="ECO:0000256" key="2">
    <source>
        <dbReference type="ARBA" id="ARBA00007637"/>
    </source>
</evidence>
<gene>
    <name evidence="7" type="ORF">SAMN05216259_10425</name>
</gene>
<evidence type="ECO:0000313" key="7">
    <source>
        <dbReference type="EMBL" id="SDN39914.1"/>
    </source>
</evidence>
<name>A0A1H0B2P6_9ACTN</name>
<dbReference type="RefSeq" id="WP_093783841.1">
    <property type="nucleotide sequence ID" value="NZ_FNIE01000004.1"/>
</dbReference>
<feature type="domain" description="NAD-dependent epimerase/dehydratase" evidence="6">
    <location>
        <begin position="3"/>
        <end position="241"/>
    </location>
</feature>
<comment type="pathway">
    <text evidence="1">Carbohydrate metabolism; galactose metabolism.</text>
</comment>
<evidence type="ECO:0000256" key="3">
    <source>
        <dbReference type="ARBA" id="ARBA00018569"/>
    </source>
</evidence>
<evidence type="ECO:0000256" key="1">
    <source>
        <dbReference type="ARBA" id="ARBA00004947"/>
    </source>
</evidence>
<evidence type="ECO:0000256" key="5">
    <source>
        <dbReference type="ARBA" id="ARBA00033067"/>
    </source>
</evidence>
<dbReference type="AlphaFoldDB" id="A0A1H0B2P6"/>
<dbReference type="SUPFAM" id="SSF51735">
    <property type="entry name" value="NAD(P)-binding Rossmann-fold domains"/>
    <property type="match status" value="1"/>
</dbReference>
<dbReference type="Pfam" id="PF01370">
    <property type="entry name" value="Epimerase"/>
    <property type="match status" value="1"/>
</dbReference>
<dbReference type="Proteomes" id="UP000199341">
    <property type="component" value="Unassembled WGS sequence"/>
</dbReference>
<dbReference type="OrthoDB" id="9779041at2"/>
<dbReference type="Gene3D" id="3.90.25.10">
    <property type="entry name" value="UDP-galactose 4-epimerase, domain 1"/>
    <property type="match status" value="1"/>
</dbReference>
<dbReference type="Gene3D" id="3.40.50.720">
    <property type="entry name" value="NAD(P)-binding Rossmann-like Domain"/>
    <property type="match status" value="1"/>
</dbReference>
<evidence type="ECO:0000256" key="4">
    <source>
        <dbReference type="ARBA" id="ARBA00031367"/>
    </source>
</evidence>
<keyword evidence="8" id="KW-1185">Reference proteome</keyword>
<proteinExistence type="inferred from homology"/>
<protein>
    <recommendedName>
        <fullName evidence="3">UDP-glucose 4-epimerase</fullName>
    </recommendedName>
    <alternativeName>
        <fullName evidence="5">Galactowaldenase</fullName>
    </alternativeName>
    <alternativeName>
        <fullName evidence="4">UDP-galactose 4-epimerase</fullName>
    </alternativeName>
</protein>
<dbReference type="PANTHER" id="PTHR43725:SF53">
    <property type="entry name" value="UDP-ARABINOSE 4-EPIMERASE 1"/>
    <property type="match status" value="1"/>
</dbReference>
<dbReference type="STRING" id="310781.SAMN05216259_10425"/>
<evidence type="ECO:0000259" key="6">
    <source>
        <dbReference type="Pfam" id="PF01370"/>
    </source>
</evidence>
<dbReference type="PANTHER" id="PTHR43725">
    <property type="entry name" value="UDP-GLUCOSE 4-EPIMERASE"/>
    <property type="match status" value="1"/>
</dbReference>
<organism evidence="7 8">
    <name type="scientific">Actinacidiphila guanduensis</name>
    <dbReference type="NCBI Taxonomy" id="310781"/>
    <lineage>
        <taxon>Bacteria</taxon>
        <taxon>Bacillati</taxon>
        <taxon>Actinomycetota</taxon>
        <taxon>Actinomycetes</taxon>
        <taxon>Kitasatosporales</taxon>
        <taxon>Streptomycetaceae</taxon>
        <taxon>Actinacidiphila</taxon>
    </lineage>
</organism>
<sequence length="315" mass="32581">MRILVTGAAGYVGWAVVHELLARGMQVVALVNQHAAAFPGGVETRHADLTDRAGVRAAVQDTDAVCHLAGLARVRLGSGQPTRYYAVNVTGTVNLLDAMAAQTERSGRPGSLVFASTSTVYGHPAQNPVDETAARDLLQPYAASKAACEDLIGWQAATGVLGATTLRIFNAAGASAGRADQDMTRIIPHAVAAAVQAAPHLEINGDGTAVRDFVHVKDVATAFAQALHANTAGRHAVYNLGAHPASVRDVVDAVERLTGRPVPLRHGPAVGQEAKVLTADTSAIGATLGWAATSKGLDDLVADQWRTAHPGTAAR</sequence>
<dbReference type="EMBL" id="FNIE01000004">
    <property type="protein sequence ID" value="SDN39914.1"/>
    <property type="molecule type" value="Genomic_DNA"/>
</dbReference>
<accession>A0A1H0B2P6</accession>